<keyword evidence="5" id="KW-0238">DNA-binding</keyword>
<name>A0ABS9CCG1_9BACT</name>
<evidence type="ECO:0000256" key="1">
    <source>
        <dbReference type="ARBA" id="ARBA00022729"/>
    </source>
</evidence>
<dbReference type="GO" id="GO:0003677">
    <property type="term" value="F:DNA binding"/>
    <property type="evidence" value="ECO:0007669"/>
    <property type="project" value="UniProtKB-KW"/>
</dbReference>
<keyword evidence="2" id="KW-0378">Hydrolase</keyword>
<evidence type="ECO:0000313" key="6">
    <source>
        <dbReference type="Proteomes" id="UP001200470"/>
    </source>
</evidence>
<evidence type="ECO:0000256" key="3">
    <source>
        <dbReference type="SAM" id="SignalP"/>
    </source>
</evidence>
<evidence type="ECO:0000256" key="2">
    <source>
        <dbReference type="ARBA" id="ARBA00022801"/>
    </source>
</evidence>
<keyword evidence="6" id="KW-1185">Reference proteome</keyword>
<evidence type="ECO:0000259" key="4">
    <source>
        <dbReference type="Pfam" id="PF22666"/>
    </source>
</evidence>
<dbReference type="InterPro" id="IPR054593">
    <property type="entry name" value="Beta-mannosidase-like_N2"/>
</dbReference>
<gene>
    <name evidence="5" type="ORF">I6E12_01565</name>
</gene>
<feature type="domain" description="Beta-mannosidase-like galactose-binding" evidence="4">
    <location>
        <begin position="893"/>
        <end position="970"/>
    </location>
</feature>
<reference evidence="5 6" key="1">
    <citation type="submission" date="2020-12" db="EMBL/GenBank/DDBJ databases">
        <title>Whole genome sequences of gut porcine anaerobes.</title>
        <authorList>
            <person name="Kubasova T."/>
            <person name="Jahodarova E."/>
            <person name="Rychlik I."/>
        </authorList>
    </citation>
    <scope>NUCLEOTIDE SEQUENCE [LARGE SCALE GENOMIC DNA]</scope>
    <source>
        <strain evidence="5 6">An925</strain>
    </source>
</reference>
<dbReference type="Pfam" id="PF17132">
    <property type="entry name" value="Glyco_hydro_106"/>
    <property type="match status" value="1"/>
</dbReference>
<dbReference type="PANTHER" id="PTHR43817">
    <property type="entry name" value="GLYCOSYL HYDROLASE"/>
    <property type="match status" value="1"/>
</dbReference>
<dbReference type="Gene3D" id="2.60.120.260">
    <property type="entry name" value="Galactose-binding domain-like"/>
    <property type="match status" value="2"/>
</dbReference>
<comment type="caution">
    <text evidence="5">The sequence shown here is derived from an EMBL/GenBank/DDBJ whole genome shotgun (WGS) entry which is preliminary data.</text>
</comment>
<protein>
    <submittedName>
        <fullName evidence="5">DNA-binding protein</fullName>
    </submittedName>
</protein>
<dbReference type="EMBL" id="JADYTN010000002">
    <property type="protein sequence ID" value="MCF2562807.1"/>
    <property type="molecule type" value="Genomic_DNA"/>
</dbReference>
<keyword evidence="1 3" id="KW-0732">Signal</keyword>
<dbReference type="SUPFAM" id="SSF49785">
    <property type="entry name" value="Galactose-binding domain-like"/>
    <property type="match status" value="2"/>
</dbReference>
<dbReference type="PANTHER" id="PTHR43817:SF1">
    <property type="entry name" value="HYDROLASE, FAMILY 43, PUTATIVE (AFU_ORTHOLOGUE AFUA_3G01660)-RELATED"/>
    <property type="match status" value="1"/>
</dbReference>
<proteinExistence type="predicted"/>
<evidence type="ECO:0000313" key="5">
    <source>
        <dbReference type="EMBL" id="MCF2562807.1"/>
    </source>
</evidence>
<dbReference type="InterPro" id="IPR008979">
    <property type="entry name" value="Galactose-bd-like_sf"/>
</dbReference>
<dbReference type="RefSeq" id="WP_301637362.1">
    <property type="nucleotide sequence ID" value="NZ_JADYTN010000002.1"/>
</dbReference>
<feature type="signal peptide" evidence="3">
    <location>
        <begin position="1"/>
        <end position="19"/>
    </location>
</feature>
<organism evidence="5 6">
    <name type="scientific">Xylanibacter brevis</name>
    <dbReference type="NCBI Taxonomy" id="83231"/>
    <lineage>
        <taxon>Bacteria</taxon>
        <taxon>Pseudomonadati</taxon>
        <taxon>Bacteroidota</taxon>
        <taxon>Bacteroidia</taxon>
        <taxon>Bacteroidales</taxon>
        <taxon>Prevotellaceae</taxon>
        <taxon>Xylanibacter</taxon>
    </lineage>
</organism>
<accession>A0ABS9CCG1</accession>
<sequence length="1011" mass="113780">MKKYLISIALLTLGMQTHASSRPWTFWYWMYGAVSKQAIKADLQAMKDVGLEGCYLMPIRGVGERPDYQGTAQQLTPTFWQMVDYAMEQSDSLQMQMGVHICDGFALSGGPWISPEESMQQVVWTDTIAHIDRRHSTFALPQAHPGHLGFYRDIAAFAVRVASPLPKPHEGGTIKRDEKGVFRAKTPGFIEFSFDAPQQVRSIHIVPSGNNVQAQRLRIEASTDGVTYQLVRQLTPPRQGWQNTDQNYTYSLPATTARYFRCYWTPVGTEPGTEDLDAAKWAPTLKIRDIRLGADAVIDQYEAKNGSVWRIATNNSPSTDFPEVVMLDKDGSPRHPLGNGIWRIVRFGHTATGHTNATAGGGKGLECDKFTQKTVEKQIDSWFGQFMKRPHSNVVRYMHIDSWECGSQNWSASFADEFQRRCGYDLLPFLPVYAGIPMPGDDRVLRDIRTTIDHLINDVFFATAARKTRQYGVSLSSESVAPTMISDGLTHYRYVDFPMGEFWLNSPTHDKPNDMLDAISGAHVYGKTIVQAEGFTEIRGVWNETPAMIKPLLDRNLALGMNRLFFHVNTHNPWMDRRPGMTLDGIGLFFQRDQTWFREAKGMVDYITRCQEWLQRGVPVVDIAVFTGDEMPSRSLTPDRLVPMLPGLFGTDRIADEARRLANEGQPMEESPVGVRHSAGIIDLKNWVNALHGYCYDSMNPDGLQNGRFDYKALVVPQGSFVSDASKRRIAELESQGVRIIRTPYCQDTLDVIGPDALLPEGVAFNHRRDGNTEIYFLANQLDSARTMTISLRTTKGVPHIYYPIDGKQEQPVFRHSNGRTELMLTLSAYGSAFVIFTDESQGNAPETTLQHHVLTTAPWDIHFHNNGVSLQQQPLADWTASSNDSIRYYSGRATYTTNFKIKVKKGQRYYLSLPDVRDVAQIWVNDTDCGIVWTSPYEVDITNAVHRGNNTLRIAVTNTWHNALRGADAGKAPFDGIWTNARYRTKGDSLLPAGLLAQPIIRITKATKQQ</sequence>
<dbReference type="Pfam" id="PF22666">
    <property type="entry name" value="Glyco_hydro_2_N2"/>
    <property type="match status" value="1"/>
</dbReference>
<dbReference type="Proteomes" id="UP001200470">
    <property type="component" value="Unassembled WGS sequence"/>
</dbReference>
<feature type="chain" id="PRO_5046545531" evidence="3">
    <location>
        <begin position="20"/>
        <end position="1011"/>
    </location>
</feature>
<dbReference type="NCBIfam" id="NF045579">
    <property type="entry name" value="rhamnoside_JR"/>
    <property type="match status" value="1"/>
</dbReference>